<gene>
    <name evidence="5" type="ORF">SSLN_LOCUS108</name>
</gene>
<reference evidence="7" key="1">
    <citation type="submission" date="2016-06" db="UniProtKB">
        <authorList>
            <consortium name="WormBaseParasite"/>
        </authorList>
    </citation>
    <scope>IDENTIFICATION</scope>
</reference>
<evidence type="ECO:0000313" key="5">
    <source>
        <dbReference type="EMBL" id="VDL81454.1"/>
    </source>
</evidence>
<dbReference type="GO" id="GO:0050840">
    <property type="term" value="F:extracellular matrix binding"/>
    <property type="evidence" value="ECO:0007669"/>
    <property type="project" value="TreeGrafter"/>
</dbReference>
<keyword evidence="1" id="KW-0732">Signal</keyword>
<dbReference type="SMART" id="SM00280">
    <property type="entry name" value="KAZAL"/>
    <property type="match status" value="2"/>
</dbReference>
<feature type="domain" description="Kazal-like" evidence="4">
    <location>
        <begin position="180"/>
        <end position="233"/>
    </location>
</feature>
<reference evidence="5 6" key="2">
    <citation type="submission" date="2018-11" db="EMBL/GenBank/DDBJ databases">
        <authorList>
            <consortium name="Pathogen Informatics"/>
        </authorList>
    </citation>
    <scope>NUCLEOTIDE SEQUENCE [LARGE SCALE GENOMIC DNA]</scope>
    <source>
        <strain evidence="5 6">NST_G2</strain>
    </source>
</reference>
<dbReference type="EMBL" id="UYSU01000053">
    <property type="protein sequence ID" value="VDL81454.1"/>
    <property type="molecule type" value="Genomic_DNA"/>
</dbReference>
<dbReference type="Proteomes" id="UP000275846">
    <property type="component" value="Unassembled WGS sequence"/>
</dbReference>
<dbReference type="WBParaSite" id="SSLN_0000011001-mRNA-1">
    <property type="protein sequence ID" value="SSLN_0000011001-mRNA-1"/>
    <property type="gene ID" value="SSLN_0000011001"/>
</dbReference>
<evidence type="ECO:0000256" key="3">
    <source>
        <dbReference type="ARBA" id="ARBA00023180"/>
    </source>
</evidence>
<dbReference type="GO" id="GO:0005615">
    <property type="term" value="C:extracellular space"/>
    <property type="evidence" value="ECO:0007669"/>
    <property type="project" value="TreeGrafter"/>
</dbReference>
<dbReference type="PANTHER" id="PTHR13866">
    <property type="entry name" value="SPARC OSTEONECTIN"/>
    <property type="match status" value="1"/>
</dbReference>
<proteinExistence type="predicted"/>
<evidence type="ECO:0000259" key="4">
    <source>
        <dbReference type="PROSITE" id="PS51465"/>
    </source>
</evidence>
<keyword evidence="2" id="KW-1015">Disulfide bond</keyword>
<dbReference type="InterPro" id="IPR036058">
    <property type="entry name" value="Kazal_dom_sf"/>
</dbReference>
<dbReference type="SUPFAM" id="SSF100895">
    <property type="entry name" value="Kazal-type serine protease inhibitors"/>
    <property type="match status" value="2"/>
</dbReference>
<dbReference type="GO" id="GO:0005509">
    <property type="term" value="F:calcium ion binding"/>
    <property type="evidence" value="ECO:0007669"/>
    <property type="project" value="TreeGrafter"/>
</dbReference>
<evidence type="ECO:0000256" key="2">
    <source>
        <dbReference type="ARBA" id="ARBA00023157"/>
    </source>
</evidence>
<dbReference type="CDD" id="cd00104">
    <property type="entry name" value="KAZAL_FS"/>
    <property type="match status" value="2"/>
</dbReference>
<protein>
    <submittedName>
        <fullName evidence="7">Kazal-like domain-containing protein</fullName>
    </submittedName>
</protein>
<sequence>MLGKNDITREECCDLRGFFVPGSISETQYVRDMLLGREGVTGCEYACSDGTFETCKNIPCDTGYRCAIQRRRAICECSTECTALEYLDGPVCTTDYRRFRTRCDFIRERCRNQNQLLEEAVCPPVESVCHPKSPQNRFASDGMTDVQLGVHSFSGQASCEEPNWLGPTQNKFGLSDFEFDSITEDLSECTNDQFGGPICATNNHTYKNQCELRQASIRLGMEIRIAYLGACNASKTCENIRCQNDDMNCIYHHKTHQPVCMDCQRSPPNCNPIISSQLSTRTSFQLAQLTQRMTQVFGDPRWHDNVVTNDWPVVCGSNGQTFPNTCFLHVYSCLTSTFIEMVSVGSCSGQYFLLICHVLRAKTGAKHEILIELHSCHCILLNLT</sequence>
<name>A0A183S7B0_SCHSO</name>
<keyword evidence="6" id="KW-1185">Reference proteome</keyword>
<evidence type="ECO:0000256" key="1">
    <source>
        <dbReference type="ARBA" id="ARBA00022729"/>
    </source>
</evidence>
<dbReference type="AlphaFoldDB" id="A0A183S7B0"/>
<dbReference type="GO" id="GO:0005518">
    <property type="term" value="F:collagen binding"/>
    <property type="evidence" value="ECO:0007669"/>
    <property type="project" value="TreeGrafter"/>
</dbReference>
<accession>A0A183S7B0</accession>
<keyword evidence="3" id="KW-0325">Glycoprotein</keyword>
<dbReference type="PANTHER" id="PTHR13866:SF29">
    <property type="entry name" value="FOLLISTATIN"/>
    <property type="match status" value="1"/>
</dbReference>
<organism evidence="7">
    <name type="scientific">Schistocephalus solidus</name>
    <name type="common">Tapeworm</name>
    <dbReference type="NCBI Taxonomy" id="70667"/>
    <lineage>
        <taxon>Eukaryota</taxon>
        <taxon>Metazoa</taxon>
        <taxon>Spiralia</taxon>
        <taxon>Lophotrochozoa</taxon>
        <taxon>Platyhelminthes</taxon>
        <taxon>Cestoda</taxon>
        <taxon>Eucestoda</taxon>
        <taxon>Diphyllobothriidea</taxon>
        <taxon>Diphyllobothriidae</taxon>
        <taxon>Schistocephalus</taxon>
    </lineage>
</organism>
<evidence type="ECO:0000313" key="6">
    <source>
        <dbReference type="Proteomes" id="UP000275846"/>
    </source>
</evidence>
<feature type="domain" description="Kazal-like" evidence="4">
    <location>
        <begin position="314"/>
        <end position="349"/>
    </location>
</feature>
<dbReference type="Pfam" id="PF07648">
    <property type="entry name" value="Kazal_2"/>
    <property type="match status" value="3"/>
</dbReference>
<dbReference type="OrthoDB" id="6614329at2759"/>
<dbReference type="InterPro" id="IPR002350">
    <property type="entry name" value="Kazal_dom"/>
</dbReference>
<dbReference type="Gene3D" id="3.30.60.30">
    <property type="match status" value="3"/>
</dbReference>
<dbReference type="PROSITE" id="PS51465">
    <property type="entry name" value="KAZAL_2"/>
    <property type="match status" value="2"/>
</dbReference>
<dbReference type="STRING" id="70667.A0A183S7B0"/>
<evidence type="ECO:0000313" key="7">
    <source>
        <dbReference type="WBParaSite" id="SSLN_0000011001-mRNA-1"/>
    </source>
</evidence>